<name>A0A154PLH6_DUFNO</name>
<reference evidence="1 2" key="1">
    <citation type="submission" date="2015-07" db="EMBL/GenBank/DDBJ databases">
        <title>The genome of Dufourea novaeangliae.</title>
        <authorList>
            <person name="Pan H."/>
            <person name="Kapheim K."/>
        </authorList>
    </citation>
    <scope>NUCLEOTIDE SEQUENCE [LARGE SCALE GENOMIC DNA]</scope>
    <source>
        <strain evidence="1">0120121106</strain>
        <tissue evidence="1">Whole body</tissue>
    </source>
</reference>
<evidence type="ECO:0000313" key="1">
    <source>
        <dbReference type="EMBL" id="KZC12702.1"/>
    </source>
</evidence>
<dbReference type="Proteomes" id="UP000076502">
    <property type="component" value="Unassembled WGS sequence"/>
</dbReference>
<evidence type="ECO:0000313" key="2">
    <source>
        <dbReference type="Proteomes" id="UP000076502"/>
    </source>
</evidence>
<dbReference type="EMBL" id="KQ434967">
    <property type="protein sequence ID" value="KZC12702.1"/>
    <property type="molecule type" value="Genomic_DNA"/>
</dbReference>
<dbReference type="AlphaFoldDB" id="A0A154PLH6"/>
<keyword evidence="2" id="KW-1185">Reference proteome</keyword>
<proteinExistence type="predicted"/>
<accession>A0A154PLH6</accession>
<gene>
    <name evidence="1" type="ORF">WN55_05329</name>
</gene>
<sequence length="59" mass="6526">MMAAVIATALSPVARWRVHGRGVCRSGYGGRCRQHGGYERAVTLLRRSLVLIRLIGYNV</sequence>
<protein>
    <submittedName>
        <fullName evidence="1">Uncharacterized protein</fullName>
    </submittedName>
</protein>
<organism evidence="1 2">
    <name type="scientific">Dufourea novaeangliae</name>
    <name type="common">Sweat bee</name>
    <dbReference type="NCBI Taxonomy" id="178035"/>
    <lineage>
        <taxon>Eukaryota</taxon>
        <taxon>Metazoa</taxon>
        <taxon>Ecdysozoa</taxon>
        <taxon>Arthropoda</taxon>
        <taxon>Hexapoda</taxon>
        <taxon>Insecta</taxon>
        <taxon>Pterygota</taxon>
        <taxon>Neoptera</taxon>
        <taxon>Endopterygota</taxon>
        <taxon>Hymenoptera</taxon>
        <taxon>Apocrita</taxon>
        <taxon>Aculeata</taxon>
        <taxon>Apoidea</taxon>
        <taxon>Anthophila</taxon>
        <taxon>Halictidae</taxon>
        <taxon>Rophitinae</taxon>
        <taxon>Dufourea</taxon>
    </lineage>
</organism>